<evidence type="ECO:0000313" key="1">
    <source>
        <dbReference type="EMBL" id="AMM44919.1"/>
    </source>
</evidence>
<dbReference type="KEGG" id="vg:29125288"/>
<gene>
    <name evidence="1" type="ORF">SP15_121</name>
</gene>
<dbReference type="EMBL" id="KT624200">
    <property type="protein sequence ID" value="AMM44919.1"/>
    <property type="molecule type" value="Genomic_DNA"/>
</dbReference>
<organism evidence="1 2">
    <name type="scientific">Bacillus phage SP-15</name>
    <dbReference type="NCBI Taxonomy" id="1792032"/>
    <lineage>
        <taxon>Viruses</taxon>
        <taxon>Duplodnaviria</taxon>
        <taxon>Heunggongvirae</taxon>
        <taxon>Uroviricota</taxon>
        <taxon>Caudoviricetes</taxon>
        <taxon>Thornevirus</taxon>
        <taxon>Thornevirus SP15</taxon>
    </lineage>
</organism>
<proteinExistence type="predicted"/>
<name>A0A127AW53_9CAUD</name>
<dbReference type="Proteomes" id="UP000203261">
    <property type="component" value="Segment"/>
</dbReference>
<reference evidence="1 2" key="1">
    <citation type="submission" date="2015-08" db="EMBL/GenBank/DDBJ databases">
        <authorList>
            <person name="Babu N.S."/>
            <person name="Beckwith C.J."/>
            <person name="Beseler K.G."/>
            <person name="Brison A."/>
            <person name="Carone J.V."/>
            <person name="Caskin T.P."/>
            <person name="Diamond M."/>
            <person name="Durham M.E."/>
            <person name="Foxe J.M."/>
            <person name="Go M."/>
            <person name="Henderson B.A."/>
            <person name="Jones I.B."/>
            <person name="McGettigan J.A."/>
            <person name="Micheletti S.J."/>
            <person name="Nasrallah M.E."/>
            <person name="Ortiz D."/>
            <person name="Piller C.R."/>
            <person name="Privatt S.R."/>
            <person name="Schneider S.L."/>
            <person name="Sharp S."/>
            <person name="Smith T.C."/>
            <person name="Stanton J.D."/>
            <person name="Ullery H.E."/>
            <person name="Wilson R.J."/>
            <person name="Serrano M.G."/>
            <person name="Buck G."/>
            <person name="Lee V."/>
            <person name="Wang Y."/>
            <person name="Carvalho R."/>
            <person name="Voegtly L."/>
            <person name="Shi R."/>
            <person name="Duckworth R."/>
            <person name="Johnson A."/>
            <person name="Loviza R."/>
            <person name="Walstead R."/>
            <person name="Shah Z."/>
            <person name="Kiflezghi M."/>
            <person name="Wade K."/>
            <person name="Ball S.L."/>
            <person name="Bradley K.W."/>
            <person name="Asai D.J."/>
            <person name="Bowman C.A."/>
            <person name="Russell D.A."/>
            <person name="Pope W.H."/>
            <person name="Jacobs-Sera D."/>
            <person name="Hendrix R.W."/>
            <person name="Hatfull G.F."/>
        </authorList>
    </citation>
    <scope>NUCLEOTIDE SEQUENCE [LARGE SCALE GENOMIC DNA]</scope>
</reference>
<protein>
    <submittedName>
        <fullName evidence="1">Uncharacterized protein</fullName>
    </submittedName>
</protein>
<keyword evidence="2" id="KW-1185">Reference proteome</keyword>
<accession>A0A127AW53</accession>
<evidence type="ECO:0000313" key="2">
    <source>
        <dbReference type="Proteomes" id="UP000203261"/>
    </source>
</evidence>
<dbReference type="GeneID" id="29125288"/>
<sequence length="79" mass="9132">MSEVEQFSEILEKDQVGYSTNVEFYFNLDKLVGLSKKVSPSEAEQVFVQYRHGYLNNRSLFNKLVDVTETSLGNSKRLH</sequence>
<dbReference type="RefSeq" id="YP_009302508.1">
    <property type="nucleotide sequence ID" value="NC_031245.1"/>
</dbReference>